<accession>A0A1Q9A0V8</accession>
<dbReference type="EMBL" id="MKIN01000024">
    <property type="protein sequence ID" value="OLP48149.1"/>
    <property type="molecule type" value="Genomic_DNA"/>
</dbReference>
<evidence type="ECO:0000313" key="2">
    <source>
        <dbReference type="EMBL" id="OLP48149.1"/>
    </source>
</evidence>
<dbReference type="AlphaFoldDB" id="A0A1Q9A0V8"/>
<sequence length="127" mass="13727">MRNAELMMPWADGDYTFRLGWGELEGLQEACDAGPYVILDRLQTSTWRVGDIAHVIRFGLIGGGKTPVEALGLVRIWVEARPPAENLLFAQAILTAGIIGAPDEKPGEEDAANQEGAMPSTTFPTES</sequence>
<gene>
    <name evidence="2" type="ORF">BJF91_08340</name>
</gene>
<dbReference type="Proteomes" id="UP000185598">
    <property type="component" value="Unassembled WGS sequence"/>
</dbReference>
<evidence type="ECO:0000313" key="3">
    <source>
        <dbReference type="Proteomes" id="UP000185598"/>
    </source>
</evidence>
<organism evidence="2 3">
    <name type="scientific">Allorhizobium taibaishanense</name>
    <dbReference type="NCBI Taxonomy" id="887144"/>
    <lineage>
        <taxon>Bacteria</taxon>
        <taxon>Pseudomonadati</taxon>
        <taxon>Pseudomonadota</taxon>
        <taxon>Alphaproteobacteria</taxon>
        <taxon>Hyphomicrobiales</taxon>
        <taxon>Rhizobiaceae</taxon>
        <taxon>Rhizobium/Agrobacterium group</taxon>
        <taxon>Allorhizobium</taxon>
    </lineage>
</organism>
<dbReference type="STRING" id="887144.BJF91_08340"/>
<protein>
    <recommendedName>
        <fullName evidence="4">Gene transfer agent family protein</fullName>
    </recommendedName>
</protein>
<comment type="caution">
    <text evidence="2">The sequence shown here is derived from an EMBL/GenBank/DDBJ whole genome shotgun (WGS) entry which is preliminary data.</text>
</comment>
<evidence type="ECO:0008006" key="4">
    <source>
        <dbReference type="Google" id="ProtNLM"/>
    </source>
</evidence>
<keyword evidence="3" id="KW-1185">Reference proteome</keyword>
<name>A0A1Q9A0V8_9HYPH</name>
<dbReference type="Pfam" id="PF11836">
    <property type="entry name" value="Phage_TAC_11"/>
    <property type="match status" value="1"/>
</dbReference>
<proteinExistence type="predicted"/>
<reference evidence="2 3" key="1">
    <citation type="submission" date="2016-09" db="EMBL/GenBank/DDBJ databases">
        <title>Rhizobium oryziradicis sp. nov., isolated from the root of rice.</title>
        <authorList>
            <person name="Zhao J."/>
            <person name="Zhang X."/>
        </authorList>
    </citation>
    <scope>NUCLEOTIDE SEQUENCE [LARGE SCALE GENOMIC DNA]</scope>
    <source>
        <strain evidence="2 3">14971</strain>
    </source>
</reference>
<dbReference type="OrthoDB" id="7509188at2"/>
<dbReference type="InterPro" id="IPR021791">
    <property type="entry name" value="Phage_TAC_11"/>
</dbReference>
<evidence type="ECO:0000256" key="1">
    <source>
        <dbReference type="SAM" id="MobiDB-lite"/>
    </source>
</evidence>
<feature type="region of interest" description="Disordered" evidence="1">
    <location>
        <begin position="100"/>
        <end position="127"/>
    </location>
</feature>